<sequence>MSAPTTPATTKSVRAKLDHCQRALKAFDLLQGLSPDLENLSYASLEAKNAAKECLLQAAEMVDKLPLNHGSAIHP</sequence>
<protein>
    <recommendedName>
        <fullName evidence="3">HEPN domain-containing protein</fullName>
    </recommendedName>
</protein>
<organism evidence="1 2">
    <name type="scientific">Magnetofaba australis IT-1</name>
    <dbReference type="NCBI Taxonomy" id="1434232"/>
    <lineage>
        <taxon>Bacteria</taxon>
        <taxon>Pseudomonadati</taxon>
        <taxon>Pseudomonadota</taxon>
        <taxon>Magnetococcia</taxon>
        <taxon>Magnetococcales</taxon>
        <taxon>Magnetococcaceae</taxon>
        <taxon>Magnetofaba</taxon>
    </lineage>
</organism>
<evidence type="ECO:0000313" key="2">
    <source>
        <dbReference type="Proteomes" id="UP000194003"/>
    </source>
</evidence>
<dbReference type="EMBL" id="LVJN01000015">
    <property type="protein sequence ID" value="OSM06755.1"/>
    <property type="molecule type" value="Genomic_DNA"/>
</dbReference>
<dbReference type="AlphaFoldDB" id="A0A1Y2KAC5"/>
<gene>
    <name evidence="1" type="ORF">MAIT1_00388</name>
</gene>
<accession>A0A1Y2KAC5</accession>
<dbReference type="Proteomes" id="UP000194003">
    <property type="component" value="Unassembled WGS sequence"/>
</dbReference>
<reference evidence="1 2" key="1">
    <citation type="journal article" date="2016" name="BMC Genomics">
        <title>Combined genomic and structural analyses of a cultured magnetotactic bacterium reveals its niche adaptation to a dynamic environment.</title>
        <authorList>
            <person name="Araujo A.C."/>
            <person name="Morillo V."/>
            <person name="Cypriano J."/>
            <person name="Teixeira L.C."/>
            <person name="Leao P."/>
            <person name="Lyra S."/>
            <person name="Almeida L.G."/>
            <person name="Bazylinski D.A."/>
            <person name="Vasconcellos A.T."/>
            <person name="Abreu F."/>
            <person name="Lins U."/>
        </authorList>
    </citation>
    <scope>NUCLEOTIDE SEQUENCE [LARGE SCALE GENOMIC DNA]</scope>
    <source>
        <strain evidence="1 2">IT-1</strain>
    </source>
</reference>
<dbReference type="STRING" id="1434232.MAIT1_00388"/>
<evidence type="ECO:0008006" key="3">
    <source>
        <dbReference type="Google" id="ProtNLM"/>
    </source>
</evidence>
<proteinExistence type="predicted"/>
<evidence type="ECO:0000313" key="1">
    <source>
        <dbReference type="EMBL" id="OSM06755.1"/>
    </source>
</evidence>
<comment type="caution">
    <text evidence="1">The sequence shown here is derived from an EMBL/GenBank/DDBJ whole genome shotgun (WGS) entry which is preliminary data.</text>
</comment>
<keyword evidence="2" id="KW-1185">Reference proteome</keyword>
<name>A0A1Y2KAC5_9PROT</name>
<dbReference type="RefSeq" id="WP_085440436.1">
    <property type="nucleotide sequence ID" value="NZ_LVJN01000015.1"/>
</dbReference>